<keyword evidence="2" id="KW-1185">Reference proteome</keyword>
<dbReference type="AlphaFoldDB" id="A0A7J7K051"/>
<sequence>MLNSRLSSWHQQNQDIAIMTTSFFDSVGQGSVEPSIEQTLLIINEQVVRYYNLARPILLFNFLPETK</sequence>
<organism evidence="1 2">
    <name type="scientific">Bugula neritina</name>
    <name type="common">Brown bryozoan</name>
    <name type="synonym">Sertularia neritina</name>
    <dbReference type="NCBI Taxonomy" id="10212"/>
    <lineage>
        <taxon>Eukaryota</taxon>
        <taxon>Metazoa</taxon>
        <taxon>Spiralia</taxon>
        <taxon>Lophotrochozoa</taxon>
        <taxon>Bryozoa</taxon>
        <taxon>Gymnolaemata</taxon>
        <taxon>Cheilostomatida</taxon>
        <taxon>Flustrina</taxon>
        <taxon>Buguloidea</taxon>
        <taxon>Bugulidae</taxon>
        <taxon>Bugula</taxon>
    </lineage>
</organism>
<reference evidence="1" key="1">
    <citation type="submission" date="2020-06" db="EMBL/GenBank/DDBJ databases">
        <title>Draft genome of Bugula neritina, a colonial animal packing powerful symbionts and potential medicines.</title>
        <authorList>
            <person name="Rayko M."/>
        </authorList>
    </citation>
    <scope>NUCLEOTIDE SEQUENCE [LARGE SCALE GENOMIC DNA]</scope>
    <source>
        <strain evidence="1">Kwan_BN1</strain>
    </source>
</reference>
<comment type="caution">
    <text evidence="1">The sequence shown here is derived from an EMBL/GenBank/DDBJ whole genome shotgun (WGS) entry which is preliminary data.</text>
</comment>
<dbReference type="Proteomes" id="UP000593567">
    <property type="component" value="Unassembled WGS sequence"/>
</dbReference>
<gene>
    <name evidence="1" type="ORF">EB796_010711</name>
</gene>
<evidence type="ECO:0000313" key="1">
    <source>
        <dbReference type="EMBL" id="KAF6030976.1"/>
    </source>
</evidence>
<protein>
    <submittedName>
        <fullName evidence="1">Uncharacterized protein</fullName>
    </submittedName>
</protein>
<name>A0A7J7K051_BUGNE</name>
<evidence type="ECO:0000313" key="2">
    <source>
        <dbReference type="Proteomes" id="UP000593567"/>
    </source>
</evidence>
<dbReference type="EMBL" id="VXIV02001648">
    <property type="protein sequence ID" value="KAF6030976.1"/>
    <property type="molecule type" value="Genomic_DNA"/>
</dbReference>
<accession>A0A7J7K051</accession>
<proteinExistence type="predicted"/>